<comment type="similarity">
    <text evidence="1 3">Belongs to the short-chain dehydrogenases/reductases (SDR) family.</text>
</comment>
<dbReference type="SUPFAM" id="SSF51735">
    <property type="entry name" value="NAD(P)-binding Rossmann-fold domains"/>
    <property type="match status" value="1"/>
</dbReference>
<dbReference type="PRINTS" id="PR00080">
    <property type="entry name" value="SDRFAMILY"/>
</dbReference>
<dbReference type="OrthoDB" id="1274115at2759"/>
<dbReference type="InterPro" id="IPR051911">
    <property type="entry name" value="SDR_oxidoreductase"/>
</dbReference>
<dbReference type="Proteomes" id="UP000756346">
    <property type="component" value="Unassembled WGS sequence"/>
</dbReference>
<dbReference type="Gene3D" id="3.40.50.720">
    <property type="entry name" value="NAD(P)-binding Rossmann-like Domain"/>
    <property type="match status" value="1"/>
</dbReference>
<dbReference type="GO" id="GO:0016491">
    <property type="term" value="F:oxidoreductase activity"/>
    <property type="evidence" value="ECO:0007669"/>
    <property type="project" value="UniProtKB-KW"/>
</dbReference>
<gene>
    <name evidence="4" type="ORF">B0I36DRAFT_13365</name>
</gene>
<evidence type="ECO:0000256" key="2">
    <source>
        <dbReference type="ARBA" id="ARBA00023002"/>
    </source>
</evidence>
<name>A0A9P8YHJ9_9PEZI</name>
<dbReference type="PANTHER" id="PTHR43976:SF16">
    <property type="entry name" value="SHORT-CHAIN DEHYDROGENASE_REDUCTASE FAMILY PROTEIN"/>
    <property type="match status" value="1"/>
</dbReference>
<keyword evidence="5" id="KW-1185">Reference proteome</keyword>
<keyword evidence="2" id="KW-0560">Oxidoreductase</keyword>
<dbReference type="EMBL" id="JAGTJQ010000001">
    <property type="protein sequence ID" value="KAH7040641.1"/>
    <property type="molecule type" value="Genomic_DNA"/>
</dbReference>
<evidence type="ECO:0000313" key="5">
    <source>
        <dbReference type="Proteomes" id="UP000756346"/>
    </source>
</evidence>
<dbReference type="InterPro" id="IPR002347">
    <property type="entry name" value="SDR_fam"/>
</dbReference>
<evidence type="ECO:0000256" key="1">
    <source>
        <dbReference type="ARBA" id="ARBA00006484"/>
    </source>
</evidence>
<dbReference type="GeneID" id="70177802"/>
<proteinExistence type="inferred from homology"/>
<dbReference type="CDD" id="cd05374">
    <property type="entry name" value="17beta-HSD-like_SDR_c"/>
    <property type="match status" value="1"/>
</dbReference>
<dbReference type="RefSeq" id="XP_046018696.1">
    <property type="nucleotide sequence ID" value="XM_046148256.1"/>
</dbReference>
<comment type="caution">
    <text evidence="4">The sequence shown here is derived from an EMBL/GenBank/DDBJ whole genome shotgun (WGS) entry which is preliminary data.</text>
</comment>
<sequence>MAAAPVGFQLPEGAVWFITGCSTGIGRALVQHIASKTSDRVVATARNPQALSYVDDNDRVLKVALDVKSKTSIDAAVTQALQKFGRIDVVVNNAGYNVLGDTEAISDEAARAVVDTDFWGMVDVTRRVLPVLRETNAENGGKQGGLVMNVSSMGGFVGYPGNAFYHSAKFAMEGFTESVAKEMPPDWNIHFSIIEPGGVETNFATTSIQIPDRHPAYESNPHSATTFMLGLMHNPEILKNFARVEDVAAAMYGIASRGGKIPLRVPLGPDAWSAIQADVEQLRVDIEAIKDLSMSVGSKEQLELLKALDAKSKK</sequence>
<dbReference type="InterPro" id="IPR036291">
    <property type="entry name" value="NAD(P)-bd_dom_sf"/>
</dbReference>
<dbReference type="PRINTS" id="PR00081">
    <property type="entry name" value="GDHRDH"/>
</dbReference>
<accession>A0A9P8YHJ9</accession>
<evidence type="ECO:0000313" key="4">
    <source>
        <dbReference type="EMBL" id="KAH7040641.1"/>
    </source>
</evidence>
<reference evidence="4" key="1">
    <citation type="journal article" date="2021" name="Nat. Commun.">
        <title>Genetic determinants of endophytism in the Arabidopsis root mycobiome.</title>
        <authorList>
            <person name="Mesny F."/>
            <person name="Miyauchi S."/>
            <person name="Thiergart T."/>
            <person name="Pickel B."/>
            <person name="Atanasova L."/>
            <person name="Karlsson M."/>
            <person name="Huettel B."/>
            <person name="Barry K.W."/>
            <person name="Haridas S."/>
            <person name="Chen C."/>
            <person name="Bauer D."/>
            <person name="Andreopoulos W."/>
            <person name="Pangilinan J."/>
            <person name="LaButti K."/>
            <person name="Riley R."/>
            <person name="Lipzen A."/>
            <person name="Clum A."/>
            <person name="Drula E."/>
            <person name="Henrissat B."/>
            <person name="Kohler A."/>
            <person name="Grigoriev I.V."/>
            <person name="Martin F.M."/>
            <person name="Hacquard S."/>
        </authorList>
    </citation>
    <scope>NUCLEOTIDE SEQUENCE</scope>
    <source>
        <strain evidence="4">MPI-CAGE-CH-0230</strain>
    </source>
</reference>
<dbReference type="Pfam" id="PF00106">
    <property type="entry name" value="adh_short"/>
    <property type="match status" value="1"/>
</dbReference>
<dbReference type="AlphaFoldDB" id="A0A9P8YHJ9"/>
<dbReference type="PANTHER" id="PTHR43976">
    <property type="entry name" value="SHORT CHAIN DEHYDROGENASE"/>
    <property type="match status" value="1"/>
</dbReference>
<organism evidence="4 5">
    <name type="scientific">Microdochium trichocladiopsis</name>
    <dbReference type="NCBI Taxonomy" id="1682393"/>
    <lineage>
        <taxon>Eukaryota</taxon>
        <taxon>Fungi</taxon>
        <taxon>Dikarya</taxon>
        <taxon>Ascomycota</taxon>
        <taxon>Pezizomycotina</taxon>
        <taxon>Sordariomycetes</taxon>
        <taxon>Xylariomycetidae</taxon>
        <taxon>Xylariales</taxon>
        <taxon>Microdochiaceae</taxon>
        <taxon>Microdochium</taxon>
    </lineage>
</organism>
<evidence type="ECO:0000256" key="3">
    <source>
        <dbReference type="RuleBase" id="RU000363"/>
    </source>
</evidence>
<protein>
    <submittedName>
        <fullName evidence="4">Short-chain dehydrogenase</fullName>
    </submittedName>
</protein>